<dbReference type="GO" id="GO:1990498">
    <property type="term" value="C:mitotic spindle microtubule"/>
    <property type="evidence" value="ECO:0007669"/>
    <property type="project" value="UniProtKB-ARBA"/>
</dbReference>
<dbReference type="InterPro" id="IPR011989">
    <property type="entry name" value="ARM-like"/>
</dbReference>
<evidence type="ECO:0000256" key="5">
    <source>
        <dbReference type="SAM" id="MobiDB-lite"/>
    </source>
</evidence>
<dbReference type="InterPro" id="IPR016024">
    <property type="entry name" value="ARM-type_fold"/>
</dbReference>
<reference evidence="8" key="1">
    <citation type="submission" date="2016-05" db="EMBL/GenBank/DDBJ databases">
        <title>Comparative genomics of biotechnologically important yeasts.</title>
        <authorList>
            <consortium name="DOE Joint Genome Institute"/>
            <person name="Riley R."/>
            <person name="Haridas S."/>
            <person name="Wolfe K.H."/>
            <person name="Lopes M.R."/>
            <person name="Hittinger C.T."/>
            <person name="Goker M."/>
            <person name="Salamov A."/>
            <person name="Wisecaver J."/>
            <person name="Long T.M."/>
            <person name="Aerts A.L."/>
            <person name="Barry K."/>
            <person name="Choi C."/>
            <person name="Clum A."/>
            <person name="Coughlan A.Y."/>
            <person name="Deshpande S."/>
            <person name="Douglass A.P."/>
            <person name="Hanson S.J."/>
            <person name="Klenk H.-P."/>
            <person name="Labutti K."/>
            <person name="Lapidus A."/>
            <person name="Lindquist E."/>
            <person name="Lipzen A."/>
            <person name="Meier-Kolthoff J.P."/>
            <person name="Ohm R.A."/>
            <person name="Otillar R.P."/>
            <person name="Pangilinan J."/>
            <person name="Peng Y."/>
            <person name="Rokas A."/>
            <person name="Rosa C.A."/>
            <person name="Scheuner C."/>
            <person name="Sibirny A.A."/>
            <person name="Slot J.C."/>
            <person name="Stielow J.B."/>
            <person name="Sun H."/>
            <person name="Kurtzman C.P."/>
            <person name="Blackwell M."/>
            <person name="Grigoriev I.V."/>
            <person name="Jeffries T.W."/>
        </authorList>
    </citation>
    <scope>NUCLEOTIDE SEQUENCE [LARGE SCALE GENOMIC DNA]</scope>
    <source>
        <strain evidence="8">DSM 1968</strain>
    </source>
</reference>
<feature type="coiled-coil region" evidence="4">
    <location>
        <begin position="638"/>
        <end position="686"/>
    </location>
</feature>
<dbReference type="PANTHER" id="PTHR12609">
    <property type="entry name" value="MICROTUBULE ASSOCIATED PROTEIN XMAP215"/>
    <property type="match status" value="1"/>
</dbReference>
<dbReference type="GO" id="GO:0051315">
    <property type="term" value="P:attachment of mitotic spindle microtubules to kinetochore"/>
    <property type="evidence" value="ECO:0007669"/>
    <property type="project" value="UniProtKB-ARBA"/>
</dbReference>
<proteinExistence type="predicted"/>
<keyword evidence="8" id="KW-1185">Reference proteome</keyword>
<evidence type="ECO:0000256" key="1">
    <source>
        <dbReference type="ARBA" id="ARBA00004317"/>
    </source>
</evidence>
<dbReference type="InParanoid" id="A0A1D2VQX5"/>
<dbReference type="OrthoDB" id="205662at2759"/>
<dbReference type="InterPro" id="IPR048491">
    <property type="entry name" value="XMAP215_CLASP_TOG"/>
</dbReference>
<dbReference type="RefSeq" id="XP_020050318.1">
    <property type="nucleotide sequence ID" value="XM_020194321.1"/>
</dbReference>
<gene>
    <name evidence="7" type="ORF">ASCRUDRAFT_78966</name>
</gene>
<dbReference type="GO" id="GO:0046785">
    <property type="term" value="P:microtubule polymerization"/>
    <property type="evidence" value="ECO:0007669"/>
    <property type="project" value="InterPro"/>
</dbReference>
<feature type="region of interest" description="Disordered" evidence="5">
    <location>
        <begin position="805"/>
        <end position="835"/>
    </location>
</feature>
<dbReference type="InterPro" id="IPR034085">
    <property type="entry name" value="TOG"/>
</dbReference>
<dbReference type="GO" id="GO:0005881">
    <property type="term" value="C:cytoplasmic microtubule"/>
    <property type="evidence" value="ECO:0007669"/>
    <property type="project" value="UniProtKB-ARBA"/>
</dbReference>
<dbReference type="FunCoup" id="A0A1D2VQX5">
    <property type="interactions" value="74"/>
</dbReference>
<dbReference type="GO" id="GO:0030951">
    <property type="term" value="P:establishment or maintenance of microtubule cytoskeleton polarity"/>
    <property type="evidence" value="ECO:0007669"/>
    <property type="project" value="InterPro"/>
</dbReference>
<feature type="compositionally biased region" description="Polar residues" evidence="5">
    <location>
        <begin position="807"/>
        <end position="822"/>
    </location>
</feature>
<dbReference type="Pfam" id="PF21042">
    <property type="entry name" value="Stu2_CTS"/>
    <property type="match status" value="1"/>
</dbReference>
<dbReference type="GO" id="GO:0099070">
    <property type="term" value="C:static microtubule bundle"/>
    <property type="evidence" value="ECO:0007669"/>
    <property type="project" value="UniProtKB-ARBA"/>
</dbReference>
<feature type="domain" description="TOG" evidence="6">
    <location>
        <begin position="284"/>
        <end position="518"/>
    </location>
</feature>
<dbReference type="GO" id="GO:0061863">
    <property type="term" value="F:microtubule plus end polymerase"/>
    <property type="evidence" value="ECO:0007669"/>
    <property type="project" value="InterPro"/>
</dbReference>
<dbReference type="GO" id="GO:0000776">
    <property type="term" value="C:kinetochore"/>
    <property type="evidence" value="ECO:0007669"/>
    <property type="project" value="UniProtKB-ARBA"/>
</dbReference>
<dbReference type="GO" id="GO:0044732">
    <property type="term" value="C:mitotic spindle pole body"/>
    <property type="evidence" value="ECO:0007669"/>
    <property type="project" value="UniProtKB-ARBA"/>
</dbReference>
<keyword evidence="4" id="KW-0175">Coiled coil</keyword>
<comment type="subcellular location">
    <subcellularLocation>
        <location evidence="1">Cytoplasm</location>
        <location evidence="1">Cytoskeleton</location>
        <location evidence="1">Microtubule organizing center</location>
        <location evidence="1">Spindle pole body</location>
    </subcellularLocation>
</comment>
<evidence type="ECO:0000259" key="6">
    <source>
        <dbReference type="SMART" id="SM01349"/>
    </source>
</evidence>
<dbReference type="AlphaFoldDB" id="A0A1D2VQX5"/>
<evidence type="ECO:0000313" key="7">
    <source>
        <dbReference type="EMBL" id="ODV64011.1"/>
    </source>
</evidence>
<dbReference type="GO" id="GO:1990571">
    <property type="term" value="P:meiotic centromere clustering"/>
    <property type="evidence" value="ECO:0007669"/>
    <property type="project" value="UniProtKB-ARBA"/>
</dbReference>
<dbReference type="SMART" id="SM01349">
    <property type="entry name" value="TOG"/>
    <property type="match status" value="2"/>
</dbReference>
<feature type="domain" description="TOG" evidence="6">
    <location>
        <begin position="1"/>
        <end position="236"/>
    </location>
</feature>
<keyword evidence="3" id="KW-0206">Cytoskeleton</keyword>
<dbReference type="Pfam" id="PF21041">
    <property type="entry name" value="XMAP215_CLASP_TOG"/>
    <property type="match status" value="2"/>
</dbReference>
<accession>A0A1D2VQX5</accession>
<dbReference type="GeneID" id="30967957"/>
<dbReference type="InterPro" id="IPR045110">
    <property type="entry name" value="XMAP215"/>
</dbReference>
<evidence type="ECO:0000256" key="3">
    <source>
        <dbReference type="ARBA" id="ARBA00023212"/>
    </source>
</evidence>
<dbReference type="GO" id="GO:0000022">
    <property type="term" value="P:mitotic spindle elongation"/>
    <property type="evidence" value="ECO:0007669"/>
    <property type="project" value="UniProtKB-ARBA"/>
</dbReference>
<evidence type="ECO:0000256" key="2">
    <source>
        <dbReference type="ARBA" id="ARBA00022490"/>
    </source>
</evidence>
<dbReference type="EMBL" id="KV454475">
    <property type="protein sequence ID" value="ODV64011.1"/>
    <property type="molecule type" value="Genomic_DNA"/>
</dbReference>
<name>A0A1D2VQX5_9ASCO</name>
<dbReference type="SUPFAM" id="SSF48371">
    <property type="entry name" value="ARM repeat"/>
    <property type="match status" value="1"/>
</dbReference>
<dbReference type="Proteomes" id="UP000095038">
    <property type="component" value="Unassembled WGS sequence"/>
</dbReference>
<feature type="region of interest" description="Disordered" evidence="5">
    <location>
        <begin position="522"/>
        <end position="562"/>
    </location>
</feature>
<dbReference type="GO" id="GO:0051010">
    <property type="term" value="F:microtubule plus-end binding"/>
    <property type="evidence" value="ECO:0007669"/>
    <property type="project" value="InterPro"/>
</dbReference>
<organism evidence="7 8">
    <name type="scientific">Ascoidea rubescens DSM 1968</name>
    <dbReference type="NCBI Taxonomy" id="1344418"/>
    <lineage>
        <taxon>Eukaryota</taxon>
        <taxon>Fungi</taxon>
        <taxon>Dikarya</taxon>
        <taxon>Ascomycota</taxon>
        <taxon>Saccharomycotina</taxon>
        <taxon>Saccharomycetes</taxon>
        <taxon>Ascoideaceae</taxon>
        <taxon>Ascoidea</taxon>
    </lineage>
</organism>
<evidence type="ECO:0000313" key="8">
    <source>
        <dbReference type="Proteomes" id="UP000095038"/>
    </source>
</evidence>
<dbReference type="FunFam" id="1.25.10.10:FF:000019">
    <property type="entry name" value="Cytoskeleton-associated protein 5"/>
    <property type="match status" value="1"/>
</dbReference>
<protein>
    <submittedName>
        <fullName evidence="7">ARM repeat-containing protein</fullName>
    </submittedName>
</protein>
<sequence length="877" mass="99523">MADEEDYSSLPLSERLVHKVWKVRQASYLEIIKSFEQSPNENAECFQPFLHDPNIFKSIVVEKNVVAQDTGILALVKFLEFGGTNACIKLRSTIMPSLIEKALSSSRPSTKKNSIEAILWFIELDIPDPIIEDLLLFIPHKLPKLVVGTLQALVEIFKSFGAKVISPKPIIPLLPKLFAHGDRNVRAQTSNLSLEIYRGMGEPFSQILFPDLKPVQVKDLTKLFDSIKNDPPCLPPRMLKSAREALEREKAILNTSNALAGNTDNDYDMSSPANDQLQELDAYDMITAVDLLPNLPEDLSTRINSSKWKERKEVLEEIQPMFAKTMKLAKNVDYSDFIRILSKCMKDANIMVVTFAANITSSIAKALRKDFQKYLELIFINILERTKEKKPSIADALNEALFSCFNSSSLSDILPDSLKTITHKTPQIRISCTKFLIKCLQNTKIPPTDDEVKSIMEVGLKILNDTQAPVRNEAQELIGTLMKITGERQLNQYFENIDQIKTKKIKECFEKAEVKAVPVVIKPKTRSKPNPPSFNGPRKPTLGKMSRPPASKPPPINTFSPSQMLKKNFSSILPSKRMASSPLKRNDDTTAFKSTNTNGAFLLQETGKLTSISLTNNNIRSKLESVSNENNYDTNFELKQLKREKEALLKEKNNFELQQSTWNIEKNRMLEELEMLRLQNESLKVENLNLVSKSKTLKEEFTNNKLSLKSKDTQLTRVQLDLENSRNKIIELQKELEKVRSQSHYYPLTSTQLKPNNFPNAKRASMFEGLSTSSMQMISNQSNDIRSGVENLSIENGLSYMNDDKSMYNSNFNQRNSGQFSPRRSMIGMPPPNRHSKTMANVFDPNNDDSWRRAAEVTSQLKARIEKMKARSRNNIG</sequence>
<evidence type="ECO:0000256" key="4">
    <source>
        <dbReference type="SAM" id="Coils"/>
    </source>
</evidence>
<feature type="coiled-coil region" evidence="4">
    <location>
        <begin position="715"/>
        <end position="742"/>
    </location>
</feature>
<dbReference type="STRING" id="1344418.A0A1D2VQX5"/>
<dbReference type="InterPro" id="IPR048492">
    <property type="entry name" value="Stu2_CTS"/>
</dbReference>
<keyword evidence="2" id="KW-0963">Cytoplasm</keyword>
<dbReference type="Gene3D" id="1.25.10.10">
    <property type="entry name" value="Leucine-rich Repeat Variant"/>
    <property type="match status" value="2"/>
</dbReference>